<organism evidence="1 2">
    <name type="scientific">Cellulophaga baltica</name>
    <dbReference type="NCBI Taxonomy" id="76594"/>
    <lineage>
        <taxon>Bacteria</taxon>
        <taxon>Pseudomonadati</taxon>
        <taxon>Bacteroidota</taxon>
        <taxon>Flavobacteriia</taxon>
        <taxon>Flavobacteriales</taxon>
        <taxon>Flavobacteriaceae</taxon>
        <taxon>Cellulophaga</taxon>
    </lineage>
</organism>
<keyword evidence="2" id="KW-1185">Reference proteome</keyword>
<protein>
    <submittedName>
        <fullName evidence="1">EcsC protein family protein</fullName>
    </submittedName>
</protein>
<dbReference type="Pfam" id="PF12787">
    <property type="entry name" value="EcsC"/>
    <property type="match status" value="1"/>
</dbReference>
<reference evidence="2" key="1">
    <citation type="submission" date="2016-10" db="EMBL/GenBank/DDBJ databases">
        <authorList>
            <person name="Varghese N."/>
            <person name="Submissions S."/>
        </authorList>
    </citation>
    <scope>NUCLEOTIDE SEQUENCE [LARGE SCALE GENOMIC DNA]</scope>
    <source>
        <strain evidence="2">DSM 24729</strain>
    </source>
</reference>
<dbReference type="AlphaFoldDB" id="A0A1G7DJU5"/>
<dbReference type="eggNOG" id="ENOG502Z7KX">
    <property type="taxonomic scope" value="Bacteria"/>
</dbReference>
<dbReference type="RefSeq" id="WP_024482185.1">
    <property type="nucleotide sequence ID" value="NZ_FNBD01000001.1"/>
</dbReference>
<proteinExistence type="predicted"/>
<name>A0A1G7DJU5_9FLAO</name>
<accession>A0A1G7DJU5</accession>
<dbReference type="Proteomes" id="UP000182114">
    <property type="component" value="Unassembled WGS sequence"/>
</dbReference>
<evidence type="ECO:0000313" key="2">
    <source>
        <dbReference type="Proteomes" id="UP000182114"/>
    </source>
</evidence>
<dbReference type="InterPro" id="IPR024787">
    <property type="entry name" value="EcsC"/>
</dbReference>
<evidence type="ECO:0000313" key="1">
    <source>
        <dbReference type="EMBL" id="SDE51366.1"/>
    </source>
</evidence>
<dbReference type="PANTHER" id="PTHR41260:SF1">
    <property type="entry name" value="PROTEIN ECSC"/>
    <property type="match status" value="1"/>
</dbReference>
<dbReference type="EMBL" id="FNBD01000001">
    <property type="protein sequence ID" value="SDE51366.1"/>
    <property type="molecule type" value="Genomic_DNA"/>
</dbReference>
<dbReference type="PANTHER" id="PTHR41260">
    <property type="entry name" value="PROTEIN ECSC"/>
    <property type="match status" value="1"/>
</dbReference>
<sequence length="272" mass="29639">MSKLISNPKLTENDLKILIKAKQQMEEIGWAMKGLNSVGNIIQNKVELLPQKQQKWLQEASYKTLQKVVKTNLLSMKTNKPLTTPLNNTYKALVTSSGILGGTFGIVAFSADLAVATKFMMRSIMDIARSEGEDLTELDTQLACLQVFALGGKSTHDDHLETGYYATRITLNSTIKGATSGAGKLVGGMLKGSSNPLLQILGAIASRFSIQVSEKFVAQAIPVLGAAGGGAINLAFIHHFQRMAHAHFAIRKLERTYGEELIRQSYEEITIS</sequence>
<gene>
    <name evidence="1" type="ORF">SAMN04487992_101594</name>
</gene>